<keyword evidence="1" id="KW-0472">Membrane</keyword>
<evidence type="ECO:0000313" key="3">
    <source>
        <dbReference type="EMBL" id="KAA1193492.1"/>
    </source>
</evidence>
<feature type="transmembrane region" description="Helical" evidence="1">
    <location>
        <begin position="106"/>
        <end position="125"/>
    </location>
</feature>
<proteinExistence type="predicted"/>
<dbReference type="PANTHER" id="PTHR28008:SF1">
    <property type="entry name" value="DOMAIN PROTEIN, PUTATIVE (AFU_ORTHOLOGUE AFUA_3G10980)-RELATED"/>
    <property type="match status" value="1"/>
</dbReference>
<keyword evidence="4" id="KW-1185">Reference proteome</keyword>
<reference evidence="3 4" key="1">
    <citation type="submission" date="2019-09" db="EMBL/GenBank/DDBJ databases">
        <authorList>
            <person name="Chen X.-Y."/>
        </authorList>
    </citation>
    <scope>NUCLEOTIDE SEQUENCE [LARGE SCALE GENOMIC DNA]</scope>
    <source>
        <strain evidence="3 4">NY5</strain>
    </source>
</reference>
<feature type="domain" description="VanZ-like" evidence="2">
    <location>
        <begin position="76"/>
        <end position="154"/>
    </location>
</feature>
<keyword evidence="1" id="KW-1133">Transmembrane helix</keyword>
<protein>
    <submittedName>
        <fullName evidence="3">VanZ family protein</fullName>
    </submittedName>
</protein>
<feature type="transmembrane region" description="Helical" evidence="1">
    <location>
        <begin position="57"/>
        <end position="76"/>
    </location>
</feature>
<evidence type="ECO:0000256" key="1">
    <source>
        <dbReference type="SAM" id="Phobius"/>
    </source>
</evidence>
<evidence type="ECO:0000259" key="2">
    <source>
        <dbReference type="Pfam" id="PF04892"/>
    </source>
</evidence>
<dbReference type="PANTHER" id="PTHR28008">
    <property type="entry name" value="DOMAIN PROTEIN, PUTATIVE (AFU_ORTHOLOGUE AFUA_3G10980)-RELATED"/>
    <property type="match status" value="1"/>
</dbReference>
<dbReference type="EMBL" id="VTUX01000002">
    <property type="protein sequence ID" value="KAA1193492.1"/>
    <property type="molecule type" value="Genomic_DNA"/>
</dbReference>
<dbReference type="InterPro" id="IPR006976">
    <property type="entry name" value="VanZ-like"/>
</dbReference>
<accession>A0A5B0X2P9</accession>
<dbReference type="AlphaFoldDB" id="A0A5B0X2P9"/>
<dbReference type="Proteomes" id="UP000323708">
    <property type="component" value="Unassembled WGS sequence"/>
</dbReference>
<keyword evidence="1" id="KW-0812">Transmembrane</keyword>
<sequence length="162" mass="17428">MPVCALDRRLLPCTAHKWVPNAKQPRQQHLILIARSATIRHSSEPAIPRRTLNHRPALYIAVCLGLIGVSLGPVNAHAPWDKLAHFLTYGMLGLLAYRVAPTDRSYLVHCLAIAALGALIELAQTLVPGRQGSGLDLLANLAGVAAAATLVYLARGPRTAKR</sequence>
<feature type="transmembrane region" description="Helical" evidence="1">
    <location>
        <begin position="137"/>
        <end position="154"/>
    </location>
</feature>
<organism evidence="3 4">
    <name type="scientific">Pseudohalioglobus sediminis</name>
    <dbReference type="NCBI Taxonomy" id="2606449"/>
    <lineage>
        <taxon>Bacteria</taxon>
        <taxon>Pseudomonadati</taxon>
        <taxon>Pseudomonadota</taxon>
        <taxon>Gammaproteobacteria</taxon>
        <taxon>Cellvibrionales</taxon>
        <taxon>Halieaceae</taxon>
        <taxon>Pseudohalioglobus</taxon>
    </lineage>
</organism>
<dbReference type="NCBIfam" id="NF037970">
    <property type="entry name" value="vanZ_1"/>
    <property type="match status" value="1"/>
</dbReference>
<name>A0A5B0X2P9_9GAMM</name>
<dbReference type="Pfam" id="PF04892">
    <property type="entry name" value="VanZ"/>
    <property type="match status" value="1"/>
</dbReference>
<gene>
    <name evidence="3" type="ORF">F0M18_06565</name>
</gene>
<feature type="transmembrane region" description="Helical" evidence="1">
    <location>
        <begin position="82"/>
        <end position="99"/>
    </location>
</feature>
<evidence type="ECO:0000313" key="4">
    <source>
        <dbReference type="Proteomes" id="UP000323708"/>
    </source>
</evidence>
<comment type="caution">
    <text evidence="3">The sequence shown here is derived from an EMBL/GenBank/DDBJ whole genome shotgun (WGS) entry which is preliminary data.</text>
</comment>